<evidence type="ECO:0000313" key="4">
    <source>
        <dbReference type="Proteomes" id="UP000789738"/>
    </source>
</evidence>
<feature type="region of interest" description="Disordered" evidence="1">
    <location>
        <begin position="1"/>
        <end position="33"/>
    </location>
</feature>
<gene>
    <name evidence="3" type="ORF">CNEO2_440036</name>
    <name evidence="2" type="ORF">CNEO_10405</name>
</gene>
<comment type="caution">
    <text evidence="2">The sequence shown here is derived from an EMBL/GenBank/DDBJ whole genome shotgun (WGS) entry which is preliminary data.</text>
</comment>
<proteinExistence type="predicted"/>
<dbReference type="RefSeq" id="WP_210885356.1">
    <property type="nucleotide sequence ID" value="NZ_CAKJVE010000001.1"/>
</dbReference>
<dbReference type="Proteomes" id="UP000789738">
    <property type="component" value="Unassembled WGS sequence"/>
</dbReference>
<dbReference type="AlphaFoldDB" id="A0AA86JB62"/>
<organism evidence="2 4">
    <name type="scientific">Clostridium neonatale</name>
    <dbReference type="NCBI Taxonomy" id="137838"/>
    <lineage>
        <taxon>Bacteria</taxon>
        <taxon>Bacillati</taxon>
        <taxon>Bacillota</taxon>
        <taxon>Clostridia</taxon>
        <taxon>Eubacteriales</taxon>
        <taxon>Clostridiaceae</taxon>
        <taxon>Clostridium</taxon>
    </lineage>
</organism>
<dbReference type="Proteomes" id="UP001189143">
    <property type="component" value="Unassembled WGS sequence"/>
</dbReference>
<name>A0AA86JB62_9CLOT</name>
<evidence type="ECO:0000256" key="1">
    <source>
        <dbReference type="SAM" id="MobiDB-lite"/>
    </source>
</evidence>
<accession>A0AA86JB62</accession>
<dbReference type="EMBL" id="CAKJVE010000001">
    <property type="protein sequence ID" value="CAG9701934.1"/>
    <property type="molecule type" value="Genomic_DNA"/>
</dbReference>
<sequence length="54" mass="6503">MKGYKNIGIPKEKKMYSPPERVRKKEFWSEQTQKVSKKQQLLEQMKNREKGTGF</sequence>
<reference evidence="2" key="1">
    <citation type="submission" date="2021-10" db="EMBL/GenBank/DDBJ databases">
        <authorList>
            <person name="Mesa V."/>
        </authorList>
    </citation>
    <scope>NUCLEOTIDE SEQUENCE</scope>
    <source>
        <strain evidence="2">CC3_PB</strain>
    </source>
</reference>
<dbReference type="EMBL" id="CAMTCP010000242">
    <property type="protein sequence ID" value="CAI3629986.1"/>
    <property type="molecule type" value="Genomic_DNA"/>
</dbReference>
<protein>
    <submittedName>
        <fullName evidence="2">Uncharacterized protein</fullName>
    </submittedName>
</protein>
<reference evidence="3" key="2">
    <citation type="submission" date="2022-10" db="EMBL/GenBank/DDBJ databases">
        <authorList>
            <person name="Aires J."/>
            <person name="Mesa V."/>
        </authorList>
    </citation>
    <scope>NUCLEOTIDE SEQUENCE</scope>
    <source>
        <strain evidence="3">Clostridium neonatale JD116</strain>
    </source>
</reference>
<evidence type="ECO:0000313" key="2">
    <source>
        <dbReference type="EMBL" id="CAG9701934.1"/>
    </source>
</evidence>
<feature type="compositionally biased region" description="Basic and acidic residues" evidence="1">
    <location>
        <begin position="10"/>
        <end position="28"/>
    </location>
</feature>
<evidence type="ECO:0000313" key="3">
    <source>
        <dbReference type="EMBL" id="CAI3629986.1"/>
    </source>
</evidence>